<evidence type="ECO:0000313" key="2">
    <source>
        <dbReference type="EMBL" id="KAL0064087.1"/>
    </source>
</evidence>
<gene>
    <name evidence="2" type="ORF">AAF712_008947</name>
</gene>
<dbReference type="Proteomes" id="UP001437256">
    <property type="component" value="Unassembled WGS sequence"/>
</dbReference>
<feature type="region of interest" description="Disordered" evidence="1">
    <location>
        <begin position="68"/>
        <end position="90"/>
    </location>
</feature>
<evidence type="ECO:0000313" key="3">
    <source>
        <dbReference type="Proteomes" id="UP001437256"/>
    </source>
</evidence>
<evidence type="ECO:0000256" key="1">
    <source>
        <dbReference type="SAM" id="MobiDB-lite"/>
    </source>
</evidence>
<name>A0ABR2ZSK4_9AGAR</name>
<proteinExistence type="predicted"/>
<keyword evidence="3" id="KW-1185">Reference proteome</keyword>
<sequence>MESTTALTRLYDHFSLKGVVLYGSLSLPAKCLLETRLNWGTEGIPEKKDMGTIEDWQQILDQSKLPFTLNHNSKPKSKRSKSRTKACKACNQARRDEEQSVLKLRKELVKREAEVLMFYVTHILMVSSRMSPEESHV</sequence>
<feature type="compositionally biased region" description="Basic residues" evidence="1">
    <location>
        <begin position="73"/>
        <end position="86"/>
    </location>
</feature>
<reference evidence="2 3" key="1">
    <citation type="submission" date="2024-05" db="EMBL/GenBank/DDBJ databases">
        <title>A draft genome resource for the thread blight pathogen Marasmius tenuissimus strain MS-2.</title>
        <authorList>
            <person name="Yulfo-Soto G.E."/>
            <person name="Baruah I.K."/>
            <person name="Amoako-Attah I."/>
            <person name="Bukari Y."/>
            <person name="Meinhardt L.W."/>
            <person name="Bailey B.A."/>
            <person name="Cohen S.P."/>
        </authorList>
    </citation>
    <scope>NUCLEOTIDE SEQUENCE [LARGE SCALE GENOMIC DNA]</scope>
    <source>
        <strain evidence="2 3">MS-2</strain>
    </source>
</reference>
<accession>A0ABR2ZSK4</accession>
<protein>
    <submittedName>
        <fullName evidence="2">Uncharacterized protein</fullName>
    </submittedName>
</protein>
<dbReference type="EMBL" id="JBBXMP010000067">
    <property type="protein sequence ID" value="KAL0064087.1"/>
    <property type="molecule type" value="Genomic_DNA"/>
</dbReference>
<comment type="caution">
    <text evidence="2">The sequence shown here is derived from an EMBL/GenBank/DDBJ whole genome shotgun (WGS) entry which is preliminary data.</text>
</comment>
<organism evidence="2 3">
    <name type="scientific">Marasmius tenuissimus</name>
    <dbReference type="NCBI Taxonomy" id="585030"/>
    <lineage>
        <taxon>Eukaryota</taxon>
        <taxon>Fungi</taxon>
        <taxon>Dikarya</taxon>
        <taxon>Basidiomycota</taxon>
        <taxon>Agaricomycotina</taxon>
        <taxon>Agaricomycetes</taxon>
        <taxon>Agaricomycetidae</taxon>
        <taxon>Agaricales</taxon>
        <taxon>Marasmiineae</taxon>
        <taxon>Marasmiaceae</taxon>
        <taxon>Marasmius</taxon>
    </lineage>
</organism>